<accession>A0ABW0ZQN6</accession>
<protein>
    <submittedName>
        <fullName evidence="3">Uncharacterized protein</fullName>
    </submittedName>
</protein>
<reference evidence="4" key="1">
    <citation type="journal article" date="2019" name="Int. J. Syst. Evol. Microbiol.">
        <title>The Global Catalogue of Microorganisms (GCM) 10K type strain sequencing project: providing services to taxonomists for standard genome sequencing and annotation.</title>
        <authorList>
            <consortium name="The Broad Institute Genomics Platform"/>
            <consortium name="The Broad Institute Genome Sequencing Center for Infectious Disease"/>
            <person name="Wu L."/>
            <person name="Ma J."/>
        </authorList>
    </citation>
    <scope>NUCLEOTIDE SEQUENCE [LARGE SCALE GENOMIC DNA]</scope>
    <source>
        <strain evidence="4">KCTC 42087</strain>
    </source>
</reference>
<evidence type="ECO:0000256" key="1">
    <source>
        <dbReference type="SAM" id="MobiDB-lite"/>
    </source>
</evidence>
<comment type="caution">
    <text evidence="3">The sequence shown here is derived from an EMBL/GenBank/DDBJ whole genome shotgun (WGS) entry which is preliminary data.</text>
</comment>
<dbReference type="Proteomes" id="UP001596074">
    <property type="component" value="Unassembled WGS sequence"/>
</dbReference>
<keyword evidence="4" id="KW-1185">Reference proteome</keyword>
<keyword evidence="2" id="KW-0812">Transmembrane</keyword>
<feature type="transmembrane region" description="Helical" evidence="2">
    <location>
        <begin position="25"/>
        <end position="44"/>
    </location>
</feature>
<sequence length="75" mass="7611">MLLLVLPSGAFILEALKDKPSVELLILYVALVAFPGLAGALTLARHGPGGIEPPSSPPPSLPPSSQPPSSSTTAR</sequence>
<evidence type="ECO:0000256" key="2">
    <source>
        <dbReference type="SAM" id="Phobius"/>
    </source>
</evidence>
<gene>
    <name evidence="3" type="ORF">ACFPZN_04360</name>
</gene>
<feature type="region of interest" description="Disordered" evidence="1">
    <location>
        <begin position="45"/>
        <end position="75"/>
    </location>
</feature>
<feature type="compositionally biased region" description="Pro residues" evidence="1">
    <location>
        <begin position="54"/>
        <end position="66"/>
    </location>
</feature>
<keyword evidence="2" id="KW-1133">Transmembrane helix</keyword>
<dbReference type="EMBL" id="JBHSON010000004">
    <property type="protein sequence ID" value="MFC5744843.1"/>
    <property type="molecule type" value="Genomic_DNA"/>
</dbReference>
<name>A0ABW0ZQN6_9ACTN</name>
<proteinExistence type="predicted"/>
<evidence type="ECO:0000313" key="3">
    <source>
        <dbReference type="EMBL" id="MFC5744843.1"/>
    </source>
</evidence>
<keyword evidence="2" id="KW-0472">Membrane</keyword>
<dbReference type="RefSeq" id="WP_378280359.1">
    <property type="nucleotide sequence ID" value="NZ_JBHSON010000004.1"/>
</dbReference>
<organism evidence="3 4">
    <name type="scientific">Actinomadura rugatobispora</name>
    <dbReference type="NCBI Taxonomy" id="1994"/>
    <lineage>
        <taxon>Bacteria</taxon>
        <taxon>Bacillati</taxon>
        <taxon>Actinomycetota</taxon>
        <taxon>Actinomycetes</taxon>
        <taxon>Streptosporangiales</taxon>
        <taxon>Thermomonosporaceae</taxon>
        <taxon>Actinomadura</taxon>
    </lineage>
</organism>
<evidence type="ECO:0000313" key="4">
    <source>
        <dbReference type="Proteomes" id="UP001596074"/>
    </source>
</evidence>